<evidence type="ECO:0000256" key="2">
    <source>
        <dbReference type="SAM" id="MobiDB-lite"/>
    </source>
</evidence>
<evidence type="ECO:0000313" key="3">
    <source>
        <dbReference type="EMBL" id="QOR57234.1"/>
    </source>
</evidence>
<feature type="compositionally biased region" description="Basic and acidic residues" evidence="2">
    <location>
        <begin position="20"/>
        <end position="29"/>
    </location>
</feature>
<accession>A0A7M1RSV6</accession>
<feature type="region of interest" description="Disordered" evidence="2">
    <location>
        <begin position="140"/>
        <end position="210"/>
    </location>
</feature>
<feature type="compositionally biased region" description="Basic and acidic residues" evidence="2">
    <location>
        <begin position="147"/>
        <end position="169"/>
    </location>
</feature>
<feature type="region of interest" description="Disordered" evidence="2">
    <location>
        <begin position="1"/>
        <end position="67"/>
    </location>
</feature>
<dbReference type="GeneID" id="65131166"/>
<reference evidence="3 4" key="1">
    <citation type="submission" date="2020-07" db="EMBL/GenBank/DDBJ databases">
        <title>Taxonomic proposal: Crassvirales, a new order of highly abundant and diverse bacterial viruses.</title>
        <authorList>
            <person name="Shkoporov A.N."/>
            <person name="Stockdale S.R."/>
            <person name="Guerin E."/>
            <person name="Ross R.P."/>
            <person name="Hill C."/>
        </authorList>
    </citation>
    <scope>NUCLEOTIDE SEQUENCE [LARGE SCALE GENOMIC DNA]</scope>
</reference>
<keyword evidence="1" id="KW-0175">Coiled coil</keyword>
<sequence length="571" mass="63629">MAKRNKGGKTPSAKAARNLEALKKAKETIEASAKVETTKVEDSKPEEKKPEEKPAERKKGGVYQTPMGKSAYETHMLCTKSPYMSLLSLKIEKDSKGIENIKAEWKNNETSETTSVLFPVSNVKEGDGIDVKRIKEGIKNPIPAEVPKTKPVEEPKKEDPKSTPTEKKPKQQKPKKEKIEEVEAEEIDISNAPTIKPAAAPAPNIVTQNSDRIDANHSVDLMNAILKRREEIKDDRAMYQATGKQADLMMFVLIQKWNDQFKNDAKEQGFTVNEEMFAYLNETASLFLGVNLLPSKTSDGQLEINFKDAVAKTNPEMQKALKQDAKVPQTQEMPKPEECVTDEQKVAAMCTIMNMRHKQKSGGIGKNVANMIEFAREAYKLDKDAEPAQVLATVLLKMKEAGRNATLLEGCANAIWGNLTGNLSVLASHAWLKNQLTTYNDAQVANVVKVFLAKKITDETAKNNNYEEEAKRYSQLISGTNDDLINRIITSANNEGKDEDKLVYPEIKGLNLKGKHISAIKTVNNLRIAYGAEMNDKMLKQVMQKVSSLYTSTSLNPLTFYIEKSAYATKK</sequence>
<proteinExistence type="predicted"/>
<dbReference type="KEGG" id="vg:65131166"/>
<name>A0A7M1RSV6_9CAUD</name>
<dbReference type="EMBL" id="MT774401">
    <property type="protein sequence ID" value="QOR57234.1"/>
    <property type="molecule type" value="Genomic_DNA"/>
</dbReference>
<protein>
    <submittedName>
        <fullName evidence="3">Uncharacterized protein</fullName>
    </submittedName>
</protein>
<organism evidence="3 4">
    <name type="scientific">uncultured phage cr6_1</name>
    <dbReference type="NCBI Taxonomy" id="2772085"/>
    <lineage>
        <taxon>Viruses</taxon>
        <taxon>Duplodnaviria</taxon>
        <taxon>Heunggongvirae</taxon>
        <taxon>Uroviricota</taxon>
        <taxon>Caudoviricetes</taxon>
        <taxon>Crassvirales</taxon>
        <taxon>Suoliviridae</taxon>
        <taxon>Bearivirinae</taxon>
        <taxon>Afonbuvirus</taxon>
        <taxon>Afonbuvirus faecalis</taxon>
    </lineage>
</organism>
<keyword evidence="4" id="KW-1185">Reference proteome</keyword>
<dbReference type="Proteomes" id="UP000593734">
    <property type="component" value="Segment"/>
</dbReference>
<dbReference type="RefSeq" id="YP_010112686.1">
    <property type="nucleotide sequence ID" value="NC_055894.1"/>
</dbReference>
<feature type="coiled-coil region" evidence="1">
    <location>
        <begin position="456"/>
        <end position="483"/>
    </location>
</feature>
<evidence type="ECO:0000313" key="4">
    <source>
        <dbReference type="Proteomes" id="UP000593734"/>
    </source>
</evidence>
<evidence type="ECO:0000256" key="1">
    <source>
        <dbReference type="SAM" id="Coils"/>
    </source>
</evidence>
<feature type="compositionally biased region" description="Basic and acidic residues" evidence="2">
    <location>
        <begin position="36"/>
        <end position="59"/>
    </location>
</feature>